<feature type="compositionally biased region" description="Low complexity" evidence="1">
    <location>
        <begin position="52"/>
        <end position="64"/>
    </location>
</feature>
<evidence type="ECO:0000256" key="2">
    <source>
        <dbReference type="SAM" id="SignalP"/>
    </source>
</evidence>
<comment type="caution">
    <text evidence="3">The sequence shown here is derived from an EMBL/GenBank/DDBJ whole genome shotgun (WGS) entry which is preliminary data.</text>
</comment>
<name>A0A2T0G734_STRAP</name>
<organism evidence="3 4">
    <name type="scientific">Streptococcus anginosus</name>
    <dbReference type="NCBI Taxonomy" id="1328"/>
    <lineage>
        <taxon>Bacteria</taxon>
        <taxon>Bacillati</taxon>
        <taxon>Bacillota</taxon>
        <taxon>Bacilli</taxon>
        <taxon>Lactobacillales</taxon>
        <taxon>Streptococcaceae</taxon>
        <taxon>Streptococcus</taxon>
        <taxon>Streptococcus anginosus group</taxon>
    </lineage>
</organism>
<feature type="compositionally biased region" description="Low complexity" evidence="1">
    <location>
        <begin position="76"/>
        <end position="112"/>
    </location>
</feature>
<evidence type="ECO:0000313" key="4">
    <source>
        <dbReference type="Proteomes" id="UP000238573"/>
    </source>
</evidence>
<protein>
    <submittedName>
        <fullName evidence="3">Uncharacterized protein</fullName>
    </submittedName>
</protein>
<feature type="region of interest" description="Disordered" evidence="1">
    <location>
        <begin position="27"/>
        <end position="112"/>
    </location>
</feature>
<dbReference type="RefSeq" id="WP_003026369.1">
    <property type="nucleotide sequence ID" value="NZ_CABKPH010000002.1"/>
</dbReference>
<accession>A0A2T0G734</accession>
<dbReference type="EMBL" id="PVSZ01000005">
    <property type="protein sequence ID" value="PRT71854.1"/>
    <property type="molecule type" value="Genomic_DNA"/>
</dbReference>
<reference evidence="3 4" key="1">
    <citation type="journal article" date="1993" name="J. Dent. Res.">
        <title>The isolation and characterization of milleri group streptococci from dental periapical abscesses.</title>
        <authorList>
            <person name="Fisher L.E."/>
            <person name="Russell R.R."/>
        </authorList>
    </citation>
    <scope>NUCLEOTIDE SEQUENCE [LARGE SCALE GENOMIC DNA]</scope>
    <source>
        <strain evidence="3 4">OUP21</strain>
    </source>
</reference>
<proteinExistence type="predicted"/>
<dbReference type="PROSITE" id="PS51257">
    <property type="entry name" value="PROKAR_LIPOPROTEIN"/>
    <property type="match status" value="1"/>
</dbReference>
<evidence type="ECO:0000256" key="1">
    <source>
        <dbReference type="SAM" id="MobiDB-lite"/>
    </source>
</evidence>
<gene>
    <name evidence="3" type="ORF">C6A27_02255</name>
</gene>
<dbReference type="Proteomes" id="UP000238573">
    <property type="component" value="Unassembled WGS sequence"/>
</dbReference>
<evidence type="ECO:0000313" key="3">
    <source>
        <dbReference type="EMBL" id="PRT71854.1"/>
    </source>
</evidence>
<feature type="signal peptide" evidence="2">
    <location>
        <begin position="1"/>
        <end position="24"/>
    </location>
</feature>
<keyword evidence="2" id="KW-0732">Signal</keyword>
<feature type="chain" id="PRO_5015778453" evidence="2">
    <location>
        <begin position="25"/>
        <end position="179"/>
    </location>
</feature>
<sequence length="179" mass="19534">MKKSYKLASVTMLCSMLLLGACHKKEVKSGTNGHSVKTTKTTKSSSSKKTKASQNNKTSTNNNKTTDKEQDNSVTNAQSSEISNSNSQNSASSQQSSTPSIVQSQGGGTQVTSGTLELYQDTPVYASPDKSSEVAYTYPKGNVDWDQYVFENGENWYSFVVSNGTESKRYYIAYSDVKH</sequence>
<dbReference type="AlphaFoldDB" id="A0A2T0G734"/>